<dbReference type="STRING" id="1121306.SAMN02745196_03072"/>
<organism evidence="1 2">
    <name type="scientific">Clostridium collagenovorans DSM 3089</name>
    <dbReference type="NCBI Taxonomy" id="1121306"/>
    <lineage>
        <taxon>Bacteria</taxon>
        <taxon>Bacillati</taxon>
        <taxon>Bacillota</taxon>
        <taxon>Clostridia</taxon>
        <taxon>Eubacteriales</taxon>
        <taxon>Clostridiaceae</taxon>
        <taxon>Clostridium</taxon>
    </lineage>
</organism>
<reference evidence="1 2" key="1">
    <citation type="submission" date="2016-11" db="EMBL/GenBank/DDBJ databases">
        <authorList>
            <person name="Jaros S."/>
            <person name="Januszkiewicz K."/>
            <person name="Wedrychowicz H."/>
        </authorList>
    </citation>
    <scope>NUCLEOTIDE SEQUENCE [LARGE SCALE GENOMIC DNA]</scope>
    <source>
        <strain evidence="1 2">DSM 3089</strain>
    </source>
</reference>
<dbReference type="EMBL" id="FQXP01000019">
    <property type="protein sequence ID" value="SHI12905.1"/>
    <property type="molecule type" value="Genomic_DNA"/>
</dbReference>
<evidence type="ECO:0000313" key="1">
    <source>
        <dbReference type="EMBL" id="SHI12905.1"/>
    </source>
</evidence>
<name>A0A1M5YLG2_9CLOT</name>
<gene>
    <name evidence="1" type="ORF">SAMN02745196_03072</name>
</gene>
<dbReference type="OrthoDB" id="1957952at2"/>
<dbReference type="RefSeq" id="WP_072832850.1">
    <property type="nucleotide sequence ID" value="NZ_FQXP01000019.1"/>
</dbReference>
<protein>
    <recommendedName>
        <fullName evidence="3">Ribbon-helix-helix protein, copG family</fullName>
    </recommendedName>
</protein>
<proteinExistence type="predicted"/>
<sequence length="61" mass="6900">MSKGGKRNNSGRKKIGTVINVRVEDDIVYRIDKEFEGKSRAEKIRACLKKGLDTTYGKNKV</sequence>
<dbReference type="AlphaFoldDB" id="A0A1M5YLG2"/>
<evidence type="ECO:0000313" key="2">
    <source>
        <dbReference type="Proteomes" id="UP000184526"/>
    </source>
</evidence>
<dbReference type="Proteomes" id="UP000184526">
    <property type="component" value="Unassembled WGS sequence"/>
</dbReference>
<evidence type="ECO:0008006" key="3">
    <source>
        <dbReference type="Google" id="ProtNLM"/>
    </source>
</evidence>
<keyword evidence="2" id="KW-1185">Reference proteome</keyword>
<accession>A0A1M5YLG2</accession>